<feature type="non-terminal residue" evidence="1">
    <location>
        <position position="1"/>
    </location>
</feature>
<proteinExistence type="predicted"/>
<keyword evidence="2" id="KW-1185">Reference proteome</keyword>
<reference evidence="1" key="1">
    <citation type="submission" date="2021-06" db="EMBL/GenBank/DDBJ databases">
        <authorList>
            <person name="Kallberg Y."/>
            <person name="Tangrot J."/>
            <person name="Rosling A."/>
        </authorList>
    </citation>
    <scope>NUCLEOTIDE SEQUENCE</scope>
    <source>
        <strain evidence="1">28 12/20/2015</strain>
    </source>
</reference>
<accession>A0ACA9PQT0</accession>
<comment type="caution">
    <text evidence="1">The sequence shown here is derived from an EMBL/GenBank/DDBJ whole genome shotgun (WGS) entry which is preliminary data.</text>
</comment>
<evidence type="ECO:0000313" key="1">
    <source>
        <dbReference type="EMBL" id="CAG8720311.1"/>
    </source>
</evidence>
<evidence type="ECO:0000313" key="2">
    <source>
        <dbReference type="Proteomes" id="UP000789366"/>
    </source>
</evidence>
<gene>
    <name evidence="1" type="ORF">SPELUC_LOCUS12388</name>
</gene>
<dbReference type="Proteomes" id="UP000789366">
    <property type="component" value="Unassembled WGS sequence"/>
</dbReference>
<protein>
    <submittedName>
        <fullName evidence="1">16298_t:CDS:1</fullName>
    </submittedName>
</protein>
<sequence length="117" mass="13850">KIFEKIQKEFVLPADSNINSNFEEEVDIECQLRNICKKISDSKTNYNNLRVQYIHSLCELAQLSYEITKKVKELKKDYKFRVSIFIEEKDQETGRWKKNPNANVWNSIFVKGETVKA</sequence>
<organism evidence="1 2">
    <name type="scientific">Cetraspora pellucida</name>
    <dbReference type="NCBI Taxonomy" id="1433469"/>
    <lineage>
        <taxon>Eukaryota</taxon>
        <taxon>Fungi</taxon>
        <taxon>Fungi incertae sedis</taxon>
        <taxon>Mucoromycota</taxon>
        <taxon>Glomeromycotina</taxon>
        <taxon>Glomeromycetes</taxon>
        <taxon>Diversisporales</taxon>
        <taxon>Gigasporaceae</taxon>
        <taxon>Cetraspora</taxon>
    </lineage>
</organism>
<dbReference type="EMBL" id="CAJVPW010029148">
    <property type="protein sequence ID" value="CAG8720311.1"/>
    <property type="molecule type" value="Genomic_DNA"/>
</dbReference>
<name>A0ACA9PQT0_9GLOM</name>